<dbReference type="SMART" id="SM00181">
    <property type="entry name" value="EGF"/>
    <property type="match status" value="3"/>
</dbReference>
<feature type="domain" description="MACPF" evidence="3">
    <location>
        <begin position="696"/>
        <end position="882"/>
    </location>
</feature>
<feature type="transmembrane region" description="Helical" evidence="1">
    <location>
        <begin position="79"/>
        <end position="103"/>
    </location>
</feature>
<keyword evidence="5" id="KW-1185">Reference proteome</keyword>
<feature type="domain" description="EGF-like" evidence="2">
    <location>
        <begin position="358"/>
        <end position="395"/>
    </location>
</feature>
<feature type="domain" description="EGF-like" evidence="2">
    <location>
        <begin position="499"/>
        <end position="540"/>
    </location>
</feature>
<dbReference type="InterPro" id="IPR000742">
    <property type="entry name" value="EGF"/>
</dbReference>
<dbReference type="GO" id="GO:0001764">
    <property type="term" value="P:neuron migration"/>
    <property type="evidence" value="ECO:0007669"/>
    <property type="project" value="InterPro"/>
</dbReference>
<evidence type="ECO:0000313" key="5">
    <source>
        <dbReference type="Proteomes" id="UP000694427"/>
    </source>
</evidence>
<dbReference type="GO" id="GO:0007158">
    <property type="term" value="P:neuron cell-cell adhesion"/>
    <property type="evidence" value="ECO:0007669"/>
    <property type="project" value="TreeGrafter"/>
</dbReference>
<dbReference type="AlphaFoldDB" id="A0A8C1KLP7"/>
<sequence>MKGDFRKMDPGSGCHNSNALDVRMSGTGIDISQVHWKQQWLENGTLYFHVSMSSSEQQSQATQPTIREPPRVLHEHMHLLHISVMGGLIALLLLILLFTLVLYTRQRWCRRRRAPQKSASTEATHEIHYIPSVLLGPTHSRDSFRGPRPLQHSSVIGMPIRETPILDDCDCEEDEQPGHLLDGKAHLEDDLCSQGTHSVDSLGKGMGEANHKHSLDNRGESFIVTVAQTVFVFLFEAGGVFGRQVDSGSEMDDDTQLKFYTEHRGRRRSKGCPQSPMSKATLTLITVCTCVVAVVYGTQTSCPLTVKVTLHVPEHFIADGSSFVVSMGSYLDVSNWLNPAKLTLYYQTNTSTQWVRDYCGQRTTDPCEQLCDQDTGECSCLEGYAPDPEHNHLCIRTDWGRNEGPWPYSNLERGYDLVTGEQAPEKIFRSSYSLGQGLWLPVSKSFVVPPVELSINPIASCKTDVLVTEDPGEVREEAIMSTYFETVDDLLASFGPVRDCSKDNGGCRKNFKCVSDRRMDSTGCMCPEGLRPMKDGSGCYDYSLGTDCTDGFNGGCEQLCLQQLVPLPDDPTSSNVLMFCGCVQEYKLAADGRSCLLLADHCQGPKCSKQDSRFNGTLFSEMLRGYNNKTQQVILGQVFQMTFRDNNFIKDFPQLADGLMVIPLPVEEQCRGVLSEPLPNLQLLSGDAQFSEATGYPMMQQWRVRSNLYRVKLSAITLSTDFSKVLKSLTADSTRDELLAFIQQYGSHYISEALYGSELTCNIYFPSKKSQQQLWLQYQKGLPSFTDQGGRRDLKAMPFISYLSGLLKTQLLSDDLVAGVEIRCQEKGSCPAACHLCRQAGREMPSPTPVLLEVSRIVPLYSLSCNVNCSQQLICSCSCSLPSYWCAGKGDVIENWCRCDLTALGKDGLPNCSPLRRPVLRLAPHLEPSSTMVALEWIDVEPLIGYKVSDYIIQHKRVEDPSEAEIYTGKHNSQACEQYYREQYLLHSTVNKKYTKIIADKVYNLYNGYTSGKEQQTAYNTLMEISPPLLYRVQHHYNSHYEKFGDFVWRSEDELGPRKAHLILRRMDRISLFCRSLLRSGFIQSRTESMPYMLCRSDDTRPGGTLWHSSLHETQLACLEKVISVQRNIYGKSKLR</sequence>
<dbReference type="InterPro" id="IPR026995">
    <property type="entry name" value="Astrotactin"/>
</dbReference>
<feature type="domain" description="EGF-like" evidence="2">
    <location>
        <begin position="547"/>
        <end position="596"/>
    </location>
</feature>
<evidence type="ECO:0000256" key="1">
    <source>
        <dbReference type="SAM" id="Phobius"/>
    </source>
</evidence>
<dbReference type="GO" id="GO:0005768">
    <property type="term" value="C:endosome"/>
    <property type="evidence" value="ECO:0007669"/>
    <property type="project" value="TreeGrafter"/>
</dbReference>
<dbReference type="InterPro" id="IPR040685">
    <property type="entry name" value="Annexin-like"/>
</dbReference>
<dbReference type="GO" id="GO:0016020">
    <property type="term" value="C:membrane"/>
    <property type="evidence" value="ECO:0007669"/>
    <property type="project" value="TreeGrafter"/>
</dbReference>
<dbReference type="InterPro" id="IPR040510">
    <property type="entry name" value="ASTN_2_hairpin"/>
</dbReference>
<dbReference type="Pfam" id="PF18577">
    <property type="entry name" value="ASTN_2_hairpin"/>
    <property type="match status" value="1"/>
</dbReference>
<dbReference type="Pfam" id="PF18411">
    <property type="entry name" value="Annexin_2"/>
    <property type="match status" value="1"/>
</dbReference>
<dbReference type="SMART" id="SM00457">
    <property type="entry name" value="MACPF"/>
    <property type="match status" value="1"/>
</dbReference>
<evidence type="ECO:0000259" key="3">
    <source>
        <dbReference type="SMART" id="SM00457"/>
    </source>
</evidence>
<keyword evidence="1" id="KW-1133">Transmembrane helix</keyword>
<dbReference type="InterPro" id="IPR020864">
    <property type="entry name" value="MACPF"/>
</dbReference>
<dbReference type="Gene3D" id="2.10.25.10">
    <property type="entry name" value="Laminin"/>
    <property type="match status" value="1"/>
</dbReference>
<reference evidence="4" key="2">
    <citation type="submission" date="2025-09" db="UniProtKB">
        <authorList>
            <consortium name="Ensembl"/>
        </authorList>
    </citation>
    <scope>IDENTIFICATION</scope>
</reference>
<dbReference type="Ensembl" id="ENSCCRT00010053865.1">
    <property type="protein sequence ID" value="ENSCCRP00010049126.1"/>
    <property type="gene ID" value="ENSCCRG00010020292.1"/>
</dbReference>
<protein>
    <submittedName>
        <fullName evidence="4">Astrotactin 2</fullName>
    </submittedName>
</protein>
<dbReference type="Pfam" id="PF01823">
    <property type="entry name" value="MACPF"/>
    <property type="match status" value="1"/>
</dbReference>
<dbReference type="InterPro" id="IPR045574">
    <property type="entry name" value="ASTN1_2_Fn3"/>
</dbReference>
<dbReference type="Pfam" id="PF19743">
    <property type="entry name" value="ASTN1_2_fn3"/>
    <property type="match status" value="1"/>
</dbReference>
<dbReference type="PANTHER" id="PTHR16592:SF2">
    <property type="entry name" value="ASTROTACTIN-2"/>
    <property type="match status" value="1"/>
</dbReference>
<dbReference type="InterPro" id="IPR045575">
    <property type="entry name" value="ASTN_1_2_N"/>
</dbReference>
<dbReference type="Proteomes" id="UP000694427">
    <property type="component" value="Unplaced"/>
</dbReference>
<name>A0A8C1KLP7_CYPCA</name>
<organism evidence="4 5">
    <name type="scientific">Cyprinus carpio</name>
    <name type="common">Common carp</name>
    <dbReference type="NCBI Taxonomy" id="7962"/>
    <lineage>
        <taxon>Eukaryota</taxon>
        <taxon>Metazoa</taxon>
        <taxon>Chordata</taxon>
        <taxon>Craniata</taxon>
        <taxon>Vertebrata</taxon>
        <taxon>Euteleostomi</taxon>
        <taxon>Actinopterygii</taxon>
        <taxon>Neopterygii</taxon>
        <taxon>Teleostei</taxon>
        <taxon>Ostariophysi</taxon>
        <taxon>Cypriniformes</taxon>
        <taxon>Cyprinidae</taxon>
        <taxon>Cyprininae</taxon>
        <taxon>Cyprinus</taxon>
    </lineage>
</organism>
<evidence type="ECO:0000313" key="4">
    <source>
        <dbReference type="Ensembl" id="ENSCCRP00010049126.1"/>
    </source>
</evidence>
<accession>A0A8C1KLP7</accession>
<proteinExistence type="predicted"/>
<dbReference type="Pfam" id="PF19441">
    <property type="entry name" value="ASTN_1_2_N"/>
    <property type="match status" value="2"/>
</dbReference>
<reference evidence="4" key="1">
    <citation type="submission" date="2025-08" db="UniProtKB">
        <authorList>
            <consortium name="Ensembl"/>
        </authorList>
    </citation>
    <scope>IDENTIFICATION</scope>
</reference>
<keyword evidence="1" id="KW-0812">Transmembrane</keyword>
<evidence type="ECO:0000259" key="2">
    <source>
        <dbReference type="SMART" id="SM00181"/>
    </source>
</evidence>
<keyword evidence="1" id="KW-0472">Membrane</keyword>
<dbReference type="PANTHER" id="PTHR16592">
    <property type="entry name" value="ASTROTACTIN-1-LIKE"/>
    <property type="match status" value="1"/>
</dbReference>